<evidence type="ECO:0000259" key="1">
    <source>
        <dbReference type="PROSITE" id="PS51186"/>
    </source>
</evidence>
<dbReference type="Gene3D" id="3.40.630.30">
    <property type="match status" value="1"/>
</dbReference>
<organism evidence="2 3">
    <name type="scientific">Enterovibrio norvegicus DSM 15893</name>
    <dbReference type="NCBI Taxonomy" id="1121869"/>
    <lineage>
        <taxon>Bacteria</taxon>
        <taxon>Pseudomonadati</taxon>
        <taxon>Pseudomonadota</taxon>
        <taxon>Gammaproteobacteria</taxon>
        <taxon>Vibrionales</taxon>
        <taxon>Vibrionaceae</taxon>
        <taxon>Enterovibrio</taxon>
    </lineage>
</organism>
<dbReference type="AlphaFoldDB" id="A0A1I5N917"/>
<dbReference type="InterPro" id="IPR038740">
    <property type="entry name" value="BioF2-like_GNAT_dom"/>
</dbReference>
<dbReference type="Proteomes" id="UP000182692">
    <property type="component" value="Unassembled WGS sequence"/>
</dbReference>
<dbReference type="InterPro" id="IPR000182">
    <property type="entry name" value="GNAT_dom"/>
</dbReference>
<dbReference type="GeneID" id="35871888"/>
<evidence type="ECO:0000313" key="2">
    <source>
        <dbReference type="EMBL" id="SFP18214.1"/>
    </source>
</evidence>
<dbReference type="STRING" id="1121869.SAMN03084138_01522"/>
<protein>
    <submittedName>
        <fullName evidence="2">Acetyltransferase (GNAT) domain-containing protein</fullName>
    </submittedName>
</protein>
<dbReference type="InterPro" id="IPR016181">
    <property type="entry name" value="Acyl_CoA_acyltransferase"/>
</dbReference>
<gene>
    <name evidence="2" type="ORF">SAMN03084138_01522</name>
</gene>
<accession>A0A1I5N917</accession>
<feature type="domain" description="N-acetyltransferase" evidence="1">
    <location>
        <begin position="161"/>
        <end position="313"/>
    </location>
</feature>
<dbReference type="CDD" id="cd04301">
    <property type="entry name" value="NAT_SF"/>
    <property type="match status" value="1"/>
</dbReference>
<name>A0A1I5N917_9GAMM</name>
<dbReference type="RefSeq" id="WP_074926315.1">
    <property type="nucleotide sequence ID" value="NZ_FOWR01000009.1"/>
</dbReference>
<dbReference type="PROSITE" id="PS51186">
    <property type="entry name" value="GNAT"/>
    <property type="match status" value="1"/>
</dbReference>
<evidence type="ECO:0000313" key="3">
    <source>
        <dbReference type="Proteomes" id="UP000182692"/>
    </source>
</evidence>
<dbReference type="GO" id="GO:0016747">
    <property type="term" value="F:acyltransferase activity, transferring groups other than amino-acyl groups"/>
    <property type="evidence" value="ECO:0007669"/>
    <property type="project" value="InterPro"/>
</dbReference>
<keyword evidence="2" id="KW-0808">Transferase</keyword>
<dbReference type="SUPFAM" id="SSF55729">
    <property type="entry name" value="Acyl-CoA N-acyltransferases (Nat)"/>
    <property type="match status" value="1"/>
</dbReference>
<dbReference type="EMBL" id="FOWR01000009">
    <property type="protein sequence ID" value="SFP18214.1"/>
    <property type="molecule type" value="Genomic_DNA"/>
</dbReference>
<reference evidence="2 3" key="1">
    <citation type="submission" date="2016-10" db="EMBL/GenBank/DDBJ databases">
        <authorList>
            <person name="de Groot N.N."/>
        </authorList>
    </citation>
    <scope>NUCLEOTIDE SEQUENCE [LARGE SCALE GENOMIC DNA]</scope>
    <source>
        <strain evidence="2 3">DSM 15893</strain>
    </source>
</reference>
<proteinExistence type="predicted"/>
<sequence>MSNIEKYSALCAKEQSIPIFIRDWWLDSVCGEGNWDVVLLENKSEIIAALPYNKTKIRSFDAITNPSLSQNHGPWLKEIKGKSNKRISTEYKLISELYEKLPNFDYYSANWHYSLKNWLPLRWLGYTQTSYYTYIIEDISDLKRVLDGFTSSYRNKIKKAMEIVSIHTGLGIEDFYYINKKTFDRQGIDIPYSLAFIKDHDRALSDNKSREIFFAEDKDGNIHSSLYLTWDHDSAYVHMVGEDPDFRNSGAGILLIWEAIQYANKVLGVNRFDFEGSMLPNVERVRRDCGAVPVAYFHIEKYNSKVLKTLKFIKSLL</sequence>
<dbReference type="Pfam" id="PF13480">
    <property type="entry name" value="Acetyltransf_6"/>
    <property type="match status" value="1"/>
</dbReference>